<dbReference type="EMBL" id="DTCA01000017">
    <property type="protein sequence ID" value="HGM06853.1"/>
    <property type="molecule type" value="Genomic_DNA"/>
</dbReference>
<dbReference type="Pfam" id="PF14010">
    <property type="entry name" value="PEPcase_2"/>
    <property type="match status" value="1"/>
</dbReference>
<proteinExistence type="predicted"/>
<dbReference type="GO" id="GO:0008964">
    <property type="term" value="F:phosphoenolpyruvate carboxylase activity"/>
    <property type="evidence" value="ECO:0007669"/>
    <property type="project" value="UniProtKB-UniRule"/>
</dbReference>
<dbReference type="SUPFAM" id="SSF51621">
    <property type="entry name" value="Phosphoenolpyruvate/pyruvate domain"/>
    <property type="match status" value="1"/>
</dbReference>
<accession>A0A7C4H5H3</accession>
<evidence type="ECO:0000256" key="4">
    <source>
        <dbReference type="NCBIfam" id="TIGR02751"/>
    </source>
</evidence>
<keyword evidence="3" id="KW-0120">Carbon dioxide fixation</keyword>
<dbReference type="NCBIfam" id="TIGR02751">
    <property type="entry name" value="PEPCase_arch"/>
    <property type="match status" value="1"/>
</dbReference>
<evidence type="ECO:0000256" key="1">
    <source>
        <dbReference type="ARBA" id="ARBA00022842"/>
    </source>
</evidence>
<dbReference type="InterPro" id="IPR007566">
    <property type="entry name" value="PEP_COase_arc-type"/>
</dbReference>
<dbReference type="InterPro" id="IPR015813">
    <property type="entry name" value="Pyrv/PenolPyrv_kinase-like_dom"/>
</dbReference>
<dbReference type="PIRSF" id="PIRSF006677">
    <property type="entry name" value="UCP006677"/>
    <property type="match status" value="1"/>
</dbReference>
<evidence type="ECO:0000256" key="3">
    <source>
        <dbReference type="ARBA" id="ARBA00023300"/>
    </source>
</evidence>
<dbReference type="GO" id="GO:0006099">
    <property type="term" value="P:tricarboxylic acid cycle"/>
    <property type="evidence" value="ECO:0007669"/>
    <property type="project" value="InterPro"/>
</dbReference>
<keyword evidence="2 5" id="KW-0456">Lyase</keyword>
<dbReference type="AlphaFoldDB" id="A0A7C4H5H3"/>
<reference evidence="5" key="1">
    <citation type="journal article" date="2020" name="mSystems">
        <title>Genome- and Community-Level Interaction Insights into Carbon Utilization and Element Cycling Functions of Hydrothermarchaeota in Hydrothermal Sediment.</title>
        <authorList>
            <person name="Zhou Z."/>
            <person name="Liu Y."/>
            <person name="Xu W."/>
            <person name="Pan J."/>
            <person name="Luo Z.H."/>
            <person name="Li M."/>
        </authorList>
    </citation>
    <scope>NUCLEOTIDE SEQUENCE [LARGE SCALE GENOMIC DNA]</scope>
    <source>
        <strain evidence="5">SpSt-658</strain>
    </source>
</reference>
<evidence type="ECO:0000313" key="5">
    <source>
        <dbReference type="EMBL" id="HGM06853.1"/>
    </source>
</evidence>
<gene>
    <name evidence="5" type="primary">ppcA</name>
    <name evidence="5" type="ORF">ENU31_00385</name>
</gene>
<keyword evidence="1" id="KW-0460">Magnesium</keyword>
<comment type="caution">
    <text evidence="5">The sequence shown here is derived from an EMBL/GenBank/DDBJ whole genome shotgun (WGS) entry which is preliminary data.</text>
</comment>
<keyword evidence="5" id="KW-0670">Pyruvate</keyword>
<dbReference type="EC" id="4.1.1.31" evidence="4"/>
<evidence type="ECO:0000256" key="2">
    <source>
        <dbReference type="ARBA" id="ARBA00023239"/>
    </source>
</evidence>
<protein>
    <recommendedName>
        <fullName evidence="4">Phosphoenolpyruvate carboxylase</fullName>
        <ecNumber evidence="4">4.1.1.31</ecNumber>
    </recommendedName>
</protein>
<organism evidence="5">
    <name type="scientific">Ignisphaera aggregans</name>
    <dbReference type="NCBI Taxonomy" id="334771"/>
    <lineage>
        <taxon>Archaea</taxon>
        <taxon>Thermoproteota</taxon>
        <taxon>Thermoprotei</taxon>
        <taxon>Desulfurococcales</taxon>
        <taxon>Desulfurococcaceae</taxon>
        <taxon>Ignisphaera</taxon>
    </lineage>
</organism>
<dbReference type="GO" id="GO:0015977">
    <property type="term" value="P:carbon fixation"/>
    <property type="evidence" value="ECO:0007669"/>
    <property type="project" value="UniProtKB-KW"/>
</dbReference>
<name>A0A7C4H5H3_9CREN</name>
<sequence>MYIPKLLCTQHPDATVKITTQQEVDEALQGYAMYGCDEIMSDYEGKLTPYAQPKDIVLRSYELEIPIGEKFFVTPRIPNPSLEDFDRVDLSIEAGLIANYYSYKTMNVQAVRWFILPMVEDPNVVRFVQRLIIMKEKVISEEVNVKMLPMQLIPLIEETHKHMVIHDYVSTIVSVVNEFDVQIDTLRVFLGKSDAAVRSGHIASSLSLVYALNELEKLAKEYDIEIKPIIGMGVPPFRGALNNPELVEYEVQRYRGFSTATIQSAIRYDIPYRDYIIVKNTILANVDTKPKPMPLSSDVIGIVDQATRLYRRLVSKYCDIIQKIANNVPGTRERISWKNYGRILPLQNEALSVPRAIVYTSAWYATGIPPTYLDAEFVIEMYKQDKLDEILKLVPYLDKEWLYDSKFYVRDIAIERLNEDIVKKVDKALDIMGIKPEPIDVYKSLLMLNPIELHITALGKIRGFLG</sequence>